<dbReference type="EMBL" id="SMSE01000002">
    <property type="protein sequence ID" value="TDG14147.1"/>
    <property type="molecule type" value="Genomic_DNA"/>
</dbReference>
<keyword evidence="4" id="KW-0449">Lipoprotein</keyword>
<dbReference type="Proteomes" id="UP000295554">
    <property type="component" value="Unassembled WGS sequence"/>
</dbReference>
<name>A0A4R5LTR4_9GAMM</name>
<organism evidence="4 5">
    <name type="scientific">Seongchinamella unica</name>
    <dbReference type="NCBI Taxonomy" id="2547392"/>
    <lineage>
        <taxon>Bacteria</taxon>
        <taxon>Pseudomonadati</taxon>
        <taxon>Pseudomonadota</taxon>
        <taxon>Gammaproteobacteria</taxon>
        <taxon>Cellvibrionales</taxon>
        <taxon>Halieaceae</taxon>
        <taxon>Seongchinamella</taxon>
    </lineage>
</organism>
<evidence type="ECO:0000313" key="5">
    <source>
        <dbReference type="Proteomes" id="UP000295554"/>
    </source>
</evidence>
<sequence length="241" mass="26729">MTLSRLLLLLFALALPVAVSGAEEEQRNVDPLEPFNRVMFSVNNSLDKYLIRPVAVGYDWVLPGFAKRGVGNVFANFYDFNSAINSVLQGRFAGAGQSGGRFLLNSTIGLVGIFDVATPMGVPPYRTDFGHTLSIWGFESGPYLMVPFFGPRTVRSGVGTIFEAYTSVPTYMPSVALRNSLWGLELIDGRARLLEADELISGDRYIFLRDVYLSNREAFVNEGVITDDFSDFEEGEDFEDF</sequence>
<dbReference type="PANTHER" id="PTHR30035:SF3">
    <property type="entry name" value="INTERMEMBRANE PHOSPHOLIPID TRANSPORT SYSTEM LIPOPROTEIN MLAA"/>
    <property type="match status" value="1"/>
</dbReference>
<accession>A0A4R5LTR4</accession>
<keyword evidence="5" id="KW-1185">Reference proteome</keyword>
<dbReference type="OrthoDB" id="9785326at2"/>
<comment type="similarity">
    <text evidence="1">Belongs to the MlaA family.</text>
</comment>
<keyword evidence="2 3" id="KW-0732">Signal</keyword>
<protein>
    <submittedName>
        <fullName evidence="4">VacJ family lipoprotein</fullName>
    </submittedName>
</protein>
<proteinExistence type="inferred from homology"/>
<evidence type="ECO:0000256" key="3">
    <source>
        <dbReference type="SAM" id="SignalP"/>
    </source>
</evidence>
<dbReference type="PRINTS" id="PR01805">
    <property type="entry name" value="VACJLIPOPROT"/>
</dbReference>
<dbReference type="InterPro" id="IPR007428">
    <property type="entry name" value="MlaA"/>
</dbReference>
<evidence type="ECO:0000256" key="2">
    <source>
        <dbReference type="ARBA" id="ARBA00022729"/>
    </source>
</evidence>
<evidence type="ECO:0000313" key="4">
    <source>
        <dbReference type="EMBL" id="TDG14147.1"/>
    </source>
</evidence>
<evidence type="ECO:0000256" key="1">
    <source>
        <dbReference type="ARBA" id="ARBA00010634"/>
    </source>
</evidence>
<dbReference type="AlphaFoldDB" id="A0A4R5LTR4"/>
<reference evidence="4 5" key="1">
    <citation type="submission" date="2019-03" db="EMBL/GenBank/DDBJ databases">
        <title>Seongchinamella monodicae gen. nov., sp. nov., a novel member of the Gammaproteobacteria isolated from a tidal mudflat of beach.</title>
        <authorList>
            <person name="Yang H.G."/>
            <person name="Kang J.W."/>
            <person name="Lee S.D."/>
        </authorList>
    </citation>
    <scope>NUCLEOTIDE SEQUENCE [LARGE SCALE GENOMIC DNA]</scope>
    <source>
        <strain evidence="4 5">GH4-78</strain>
    </source>
</reference>
<dbReference type="GO" id="GO:0120010">
    <property type="term" value="P:intermembrane phospholipid transfer"/>
    <property type="evidence" value="ECO:0007669"/>
    <property type="project" value="TreeGrafter"/>
</dbReference>
<feature type="chain" id="PRO_5020840241" evidence="3">
    <location>
        <begin position="22"/>
        <end position="241"/>
    </location>
</feature>
<dbReference type="GO" id="GO:0016020">
    <property type="term" value="C:membrane"/>
    <property type="evidence" value="ECO:0007669"/>
    <property type="project" value="InterPro"/>
</dbReference>
<dbReference type="PANTHER" id="PTHR30035">
    <property type="entry name" value="LIPOPROTEIN VACJ-RELATED"/>
    <property type="match status" value="1"/>
</dbReference>
<feature type="signal peptide" evidence="3">
    <location>
        <begin position="1"/>
        <end position="21"/>
    </location>
</feature>
<comment type="caution">
    <text evidence="4">The sequence shown here is derived from an EMBL/GenBank/DDBJ whole genome shotgun (WGS) entry which is preliminary data.</text>
</comment>
<gene>
    <name evidence="4" type="ORF">E2F43_11780</name>
</gene>
<dbReference type="Pfam" id="PF04333">
    <property type="entry name" value="MlaA"/>
    <property type="match status" value="1"/>
</dbReference>
<dbReference type="RefSeq" id="WP_133212821.1">
    <property type="nucleotide sequence ID" value="NZ_SMSE01000002.1"/>
</dbReference>